<comment type="caution">
    <text evidence="1">The sequence shown here is derived from an EMBL/GenBank/DDBJ whole genome shotgun (WGS) entry which is preliminary data.</text>
</comment>
<sequence length="49" mass="5760">MQFCLPAMLRVLLAKSHPTRQFVPWCFRLCRSADHLLFGLLLLFLNVSR</sequence>
<evidence type="ECO:0000313" key="1">
    <source>
        <dbReference type="EMBL" id="MBP1859773.1"/>
    </source>
</evidence>
<gene>
    <name evidence="1" type="ORF">J2Z75_003290</name>
</gene>
<accession>A0ABS4EPC1</accession>
<evidence type="ECO:0000313" key="2">
    <source>
        <dbReference type="Proteomes" id="UP000823786"/>
    </source>
</evidence>
<proteinExistence type="predicted"/>
<organism evidence="1 2">
    <name type="scientific">Rhizobium herbae</name>
    <dbReference type="NCBI Taxonomy" id="508661"/>
    <lineage>
        <taxon>Bacteria</taxon>
        <taxon>Pseudomonadati</taxon>
        <taxon>Pseudomonadota</taxon>
        <taxon>Alphaproteobacteria</taxon>
        <taxon>Hyphomicrobiales</taxon>
        <taxon>Rhizobiaceae</taxon>
        <taxon>Rhizobium/Agrobacterium group</taxon>
        <taxon>Rhizobium</taxon>
    </lineage>
</organism>
<dbReference type="EMBL" id="JAGGJV010000005">
    <property type="protein sequence ID" value="MBP1859773.1"/>
    <property type="molecule type" value="Genomic_DNA"/>
</dbReference>
<protein>
    <submittedName>
        <fullName evidence="1">Uncharacterized protein</fullName>
    </submittedName>
</protein>
<name>A0ABS4EPC1_9HYPH</name>
<keyword evidence="2" id="KW-1185">Reference proteome</keyword>
<dbReference type="Proteomes" id="UP000823786">
    <property type="component" value="Unassembled WGS sequence"/>
</dbReference>
<reference evidence="1 2" key="1">
    <citation type="submission" date="2021-03" db="EMBL/GenBank/DDBJ databases">
        <title>Genomic Encyclopedia of Type Strains, Phase IV (KMG-IV): sequencing the most valuable type-strain genomes for metagenomic binning, comparative biology and taxonomic classification.</title>
        <authorList>
            <person name="Goeker M."/>
        </authorList>
    </citation>
    <scope>NUCLEOTIDE SEQUENCE [LARGE SCALE GENOMIC DNA]</scope>
    <source>
        <strain evidence="1 2">DSM 26427</strain>
    </source>
</reference>